<feature type="non-terminal residue" evidence="2">
    <location>
        <position position="249"/>
    </location>
</feature>
<dbReference type="EMBL" id="CAMAPF010000915">
    <property type="protein sequence ID" value="CAH9120088.1"/>
    <property type="molecule type" value="Genomic_DNA"/>
</dbReference>
<evidence type="ECO:0000313" key="2">
    <source>
        <dbReference type="EMBL" id="CAH9120088.1"/>
    </source>
</evidence>
<proteinExistence type="predicted"/>
<dbReference type="PANTHER" id="PTHR31672:SF13">
    <property type="entry name" value="F-BOX PROTEIN CPR30-LIKE"/>
    <property type="match status" value="1"/>
</dbReference>
<dbReference type="NCBIfam" id="TIGR01640">
    <property type="entry name" value="F_box_assoc_1"/>
    <property type="match status" value="1"/>
</dbReference>
<feature type="domain" description="F-box associated beta-propeller type 1" evidence="1">
    <location>
        <begin position="11"/>
        <end position="162"/>
    </location>
</feature>
<protein>
    <recommendedName>
        <fullName evidence="1">F-box associated beta-propeller type 1 domain-containing protein</fullName>
    </recommendedName>
</protein>
<name>A0AAV0EEP3_9ASTE</name>
<evidence type="ECO:0000259" key="1">
    <source>
        <dbReference type="Pfam" id="PF07734"/>
    </source>
</evidence>
<sequence length="249" mass="28866">MPHYGSFIYGPCDGIYYLYHNYFGCRALWNPAINELKVLPEIVSKYSIVRGYQYEVYGFGLDPATNDDYKVVVIKERCLATNDDDESDSTRQPQYVLVYSLRTDSWKYCGDLTKYYCLEMNRCYIYVNGCCYLYGANQCYSNEVIISFDMANDAQPSSNCLGVCDDSPAFLCLHENEKFCDVWTWDEGFCWTKKLSVGPFFDCYQPLGIWKGNRLILKKSGKVVVFDLESEEASEREFPCPMFCEGFFE</sequence>
<dbReference type="InterPro" id="IPR006527">
    <property type="entry name" value="F-box-assoc_dom_typ1"/>
</dbReference>
<dbReference type="Pfam" id="PF07734">
    <property type="entry name" value="FBA_1"/>
    <property type="match status" value="1"/>
</dbReference>
<gene>
    <name evidence="2" type="ORF">CEPIT_LOCUS22891</name>
</gene>
<dbReference type="PANTHER" id="PTHR31672">
    <property type="entry name" value="BNACNNG10540D PROTEIN"/>
    <property type="match status" value="1"/>
</dbReference>
<dbReference type="InterPro" id="IPR017451">
    <property type="entry name" value="F-box-assoc_interact_dom"/>
</dbReference>
<keyword evidence="3" id="KW-1185">Reference proteome</keyword>
<accession>A0AAV0EEP3</accession>
<reference evidence="2" key="1">
    <citation type="submission" date="2022-07" db="EMBL/GenBank/DDBJ databases">
        <authorList>
            <person name="Macas J."/>
            <person name="Novak P."/>
            <person name="Neumann P."/>
        </authorList>
    </citation>
    <scope>NUCLEOTIDE SEQUENCE</scope>
</reference>
<comment type="caution">
    <text evidence="2">The sequence shown here is derived from an EMBL/GenBank/DDBJ whole genome shotgun (WGS) entry which is preliminary data.</text>
</comment>
<dbReference type="AlphaFoldDB" id="A0AAV0EEP3"/>
<dbReference type="InterPro" id="IPR050796">
    <property type="entry name" value="SCF_F-box_component"/>
</dbReference>
<dbReference type="Proteomes" id="UP001152523">
    <property type="component" value="Unassembled WGS sequence"/>
</dbReference>
<organism evidence="2 3">
    <name type="scientific">Cuscuta epithymum</name>
    <dbReference type="NCBI Taxonomy" id="186058"/>
    <lineage>
        <taxon>Eukaryota</taxon>
        <taxon>Viridiplantae</taxon>
        <taxon>Streptophyta</taxon>
        <taxon>Embryophyta</taxon>
        <taxon>Tracheophyta</taxon>
        <taxon>Spermatophyta</taxon>
        <taxon>Magnoliopsida</taxon>
        <taxon>eudicotyledons</taxon>
        <taxon>Gunneridae</taxon>
        <taxon>Pentapetalae</taxon>
        <taxon>asterids</taxon>
        <taxon>lamiids</taxon>
        <taxon>Solanales</taxon>
        <taxon>Convolvulaceae</taxon>
        <taxon>Cuscuteae</taxon>
        <taxon>Cuscuta</taxon>
        <taxon>Cuscuta subgen. Cuscuta</taxon>
    </lineage>
</organism>
<evidence type="ECO:0000313" key="3">
    <source>
        <dbReference type="Proteomes" id="UP001152523"/>
    </source>
</evidence>